<dbReference type="CDD" id="cd01444">
    <property type="entry name" value="GlpE_ST"/>
    <property type="match status" value="1"/>
</dbReference>
<dbReference type="InterPro" id="IPR023695">
    <property type="entry name" value="Thiosulf_sulfurTrfase"/>
</dbReference>
<feature type="transmembrane region" description="Helical" evidence="11">
    <location>
        <begin position="175"/>
        <end position="194"/>
    </location>
</feature>
<comment type="catalytic activity">
    <reaction evidence="10">
        <text>thiosulfate + hydrogen cyanide = thiocyanate + sulfite + 2 H(+)</text>
        <dbReference type="Rhea" id="RHEA:16881"/>
        <dbReference type="ChEBI" id="CHEBI:15378"/>
        <dbReference type="ChEBI" id="CHEBI:17359"/>
        <dbReference type="ChEBI" id="CHEBI:18022"/>
        <dbReference type="ChEBI" id="CHEBI:18407"/>
        <dbReference type="ChEBI" id="CHEBI:33542"/>
        <dbReference type="EC" id="2.8.1.1"/>
    </reaction>
</comment>
<feature type="transmembrane region" description="Helical" evidence="11">
    <location>
        <begin position="102"/>
        <end position="120"/>
    </location>
</feature>
<keyword evidence="9 11" id="KW-0472">Membrane</keyword>
<dbReference type="InterPro" id="IPR000620">
    <property type="entry name" value="EamA_dom"/>
</dbReference>
<accession>F9Q9B8</accession>
<dbReference type="InterPro" id="IPR004626">
    <property type="entry name" value="RarD"/>
</dbReference>
<dbReference type="SUPFAM" id="SSF52821">
    <property type="entry name" value="Rhodanese/Cell cycle control phosphatase"/>
    <property type="match status" value="1"/>
</dbReference>
<evidence type="ECO:0000256" key="1">
    <source>
        <dbReference type="ARBA" id="ARBA00004651"/>
    </source>
</evidence>
<feature type="transmembrane region" description="Helical" evidence="11">
    <location>
        <begin position="34"/>
        <end position="52"/>
    </location>
</feature>
<protein>
    <recommendedName>
        <fullName evidence="10">Thiosulfate sulfurtransferase GlpE</fullName>
        <ecNumber evidence="10">2.8.1.1</ecNumber>
    </recommendedName>
</protein>
<evidence type="ECO:0000313" key="14">
    <source>
        <dbReference type="Proteomes" id="UP000006235"/>
    </source>
</evidence>
<dbReference type="EMBL" id="AFUV01000014">
    <property type="protein sequence ID" value="EGV05688.1"/>
    <property type="molecule type" value="Genomic_DNA"/>
</dbReference>
<comment type="caution">
    <text evidence="13">The sequence shown here is derived from an EMBL/GenBank/DDBJ whole genome shotgun (WGS) entry which is preliminary data.</text>
</comment>
<feature type="transmembrane region" description="Helical" evidence="11">
    <location>
        <begin position="206"/>
        <end position="228"/>
    </location>
</feature>
<evidence type="ECO:0000256" key="5">
    <source>
        <dbReference type="ARBA" id="ARBA00022490"/>
    </source>
</evidence>
<dbReference type="Pfam" id="PF00581">
    <property type="entry name" value="Rhodanese"/>
    <property type="match status" value="1"/>
</dbReference>
<dbReference type="HAMAP" id="MF_01009">
    <property type="entry name" value="Thiosulf_sulfurtr"/>
    <property type="match status" value="1"/>
</dbReference>
<keyword evidence="4" id="KW-1003">Cell membrane</keyword>
<keyword evidence="3" id="KW-0813">Transport</keyword>
<comment type="subcellular location">
    <subcellularLocation>
        <location evidence="1">Cell membrane</location>
        <topology evidence="1">Multi-pass membrane protein</topology>
    </subcellularLocation>
    <subcellularLocation>
        <location evidence="10">Cytoplasm</location>
    </subcellularLocation>
</comment>
<dbReference type="PANTHER" id="PTHR43031">
    <property type="entry name" value="FAD-DEPENDENT OXIDOREDUCTASE"/>
    <property type="match status" value="1"/>
</dbReference>
<dbReference type="InterPro" id="IPR036873">
    <property type="entry name" value="Rhodanese-like_dom_sf"/>
</dbReference>
<evidence type="ECO:0000256" key="6">
    <source>
        <dbReference type="ARBA" id="ARBA00022679"/>
    </source>
</evidence>
<feature type="domain" description="Rhodanese" evidence="12">
    <location>
        <begin position="307"/>
        <end position="395"/>
    </location>
</feature>
<dbReference type="EC" id="2.8.1.1" evidence="10"/>
<comment type="catalytic activity">
    <reaction evidence="10">
        <text>thiosulfate + [thioredoxin]-dithiol = [thioredoxin]-disulfide + hydrogen sulfide + sulfite + 2 H(+)</text>
        <dbReference type="Rhea" id="RHEA:83859"/>
        <dbReference type="Rhea" id="RHEA-COMP:10698"/>
        <dbReference type="Rhea" id="RHEA-COMP:10700"/>
        <dbReference type="ChEBI" id="CHEBI:15378"/>
        <dbReference type="ChEBI" id="CHEBI:17359"/>
        <dbReference type="ChEBI" id="CHEBI:29919"/>
        <dbReference type="ChEBI" id="CHEBI:29950"/>
        <dbReference type="ChEBI" id="CHEBI:33542"/>
        <dbReference type="ChEBI" id="CHEBI:50058"/>
    </reaction>
</comment>
<dbReference type="NCBIfam" id="NF001195">
    <property type="entry name" value="PRK00162.1"/>
    <property type="match status" value="1"/>
</dbReference>
<comment type="similarity">
    <text evidence="2">Belongs to the EamA transporter family.</text>
</comment>
<keyword evidence="6 10" id="KW-0808">Transferase</keyword>
<evidence type="ECO:0000313" key="13">
    <source>
        <dbReference type="EMBL" id="EGV05688.1"/>
    </source>
</evidence>
<dbReference type="SUPFAM" id="SSF103481">
    <property type="entry name" value="Multidrug resistance efflux transporter EmrE"/>
    <property type="match status" value="1"/>
</dbReference>
<name>F9Q9B8_9PAST</name>
<evidence type="ECO:0000256" key="11">
    <source>
        <dbReference type="SAM" id="Phobius"/>
    </source>
</evidence>
<organism evidence="13 14">
    <name type="scientific">Haemophilus pittmaniae HK 85</name>
    <dbReference type="NCBI Taxonomy" id="1035188"/>
    <lineage>
        <taxon>Bacteria</taxon>
        <taxon>Pseudomonadati</taxon>
        <taxon>Pseudomonadota</taxon>
        <taxon>Gammaproteobacteria</taxon>
        <taxon>Pasteurellales</taxon>
        <taxon>Pasteurellaceae</taxon>
        <taxon>Haemophilus</taxon>
    </lineage>
</organism>
<feature type="transmembrane region" description="Helical" evidence="11">
    <location>
        <begin position="240"/>
        <end position="258"/>
    </location>
</feature>
<dbReference type="Proteomes" id="UP000006235">
    <property type="component" value="Unassembled WGS sequence"/>
</dbReference>
<dbReference type="InterPro" id="IPR001763">
    <property type="entry name" value="Rhodanese-like_dom"/>
</dbReference>
<evidence type="ECO:0000256" key="10">
    <source>
        <dbReference type="HAMAP-Rule" id="MF_01009"/>
    </source>
</evidence>
<evidence type="ECO:0000256" key="2">
    <source>
        <dbReference type="ARBA" id="ARBA00007362"/>
    </source>
</evidence>
<dbReference type="GO" id="GO:0005737">
    <property type="term" value="C:cytoplasm"/>
    <property type="evidence" value="ECO:0007669"/>
    <property type="project" value="UniProtKB-SubCell"/>
</dbReference>
<dbReference type="Pfam" id="PF00892">
    <property type="entry name" value="EamA"/>
    <property type="match status" value="1"/>
</dbReference>
<dbReference type="SMART" id="SM00450">
    <property type="entry name" value="RHOD"/>
    <property type="match status" value="1"/>
</dbReference>
<sequence length="397" mass="44299">MLRGVLISLLASFLFGYMYYFSTLLKPLSGTDIFGYRMIFTFPFVALSVIMFKQKQALVEHIKRIKKQPLFALSYITCGALMGYQMWLFLWAPNNGSSLSVSFGYLLLPIVMVAAGRIIFKERISTLKFIAVLIAAVGVISNIILKGELSWEAIVICVGYTTYFSIRKALKNTDLGAFCLEMIALLPVSVYFALQTDFATVQEYNPNIWGLLVLLGLISGSALIAYVIASNMLPMNLLGLLGYVETILMVIISFLIGEEMDADSYPLFICLVLAMSLIILMACINSAQKEQTMSFKEITPEQAWEMMQNGAMLADIRDPQRFTYSHAKGAFHLTNQSFLQFEEQVDFDSPIIVSCYHGVSSRNVATFLVEQGYENVFSVIGGFDGWVKAGLPIETAY</sequence>
<dbReference type="PROSITE" id="PS50206">
    <property type="entry name" value="RHODANESE_3"/>
    <property type="match status" value="1"/>
</dbReference>
<proteinExistence type="inferred from homology"/>
<gene>
    <name evidence="13" type="primary">rarD</name>
    <name evidence="10" type="synonym">glpE</name>
    <name evidence="13" type="ORF">HMPREF9952_0621</name>
</gene>
<dbReference type="GO" id="GO:0004792">
    <property type="term" value="F:thiosulfate-cyanide sulfurtransferase activity"/>
    <property type="evidence" value="ECO:0007669"/>
    <property type="project" value="UniProtKB-UniRule"/>
</dbReference>
<feature type="transmembrane region" description="Helical" evidence="11">
    <location>
        <begin position="150"/>
        <end position="166"/>
    </location>
</feature>
<evidence type="ECO:0000256" key="7">
    <source>
        <dbReference type="ARBA" id="ARBA00022692"/>
    </source>
</evidence>
<keyword evidence="5 10" id="KW-0963">Cytoplasm</keyword>
<comment type="similarity">
    <text evidence="10">Belongs to the GlpE family.</text>
</comment>
<feature type="active site" description="Cysteine persulfide intermediate" evidence="10">
    <location>
        <position position="355"/>
    </location>
</feature>
<feature type="transmembrane region" description="Helical" evidence="11">
    <location>
        <begin position="264"/>
        <end position="284"/>
    </location>
</feature>
<keyword evidence="8 11" id="KW-1133">Transmembrane helix</keyword>
<evidence type="ECO:0000259" key="12">
    <source>
        <dbReference type="PROSITE" id="PS50206"/>
    </source>
</evidence>
<dbReference type="GO" id="GO:0103041">
    <property type="term" value="F:thiosulfate-thioredoxin sulfurtransferase activity"/>
    <property type="evidence" value="ECO:0007669"/>
    <property type="project" value="RHEA"/>
</dbReference>
<dbReference type="InterPro" id="IPR037185">
    <property type="entry name" value="EmrE-like"/>
</dbReference>
<dbReference type="PANTHER" id="PTHR43031:SF6">
    <property type="entry name" value="THIOSULFATE SULFURTRANSFERASE GLPE"/>
    <property type="match status" value="1"/>
</dbReference>
<comment type="function">
    <text evidence="10">Transferase that catalyzes the transfer of sulfur from thiosulfate to thiophilic acceptors such as cyanide or dithiols. May function in a CysM-independent thiosulfate assimilation pathway by catalyzing the conversion of thiosulfate to sulfite, which can then be used for L-cysteine biosynthesis.</text>
</comment>
<keyword evidence="7 11" id="KW-0812">Transmembrane</keyword>
<dbReference type="GO" id="GO:0005886">
    <property type="term" value="C:plasma membrane"/>
    <property type="evidence" value="ECO:0007669"/>
    <property type="project" value="UniProtKB-SubCell"/>
</dbReference>
<feature type="transmembrane region" description="Helical" evidence="11">
    <location>
        <begin position="127"/>
        <end position="144"/>
    </location>
</feature>
<dbReference type="STRING" id="1035188.HMPREF9952_0621"/>
<dbReference type="InterPro" id="IPR050229">
    <property type="entry name" value="GlpE_sulfurtransferase"/>
</dbReference>
<reference evidence="13 14" key="1">
    <citation type="submission" date="2011-07" db="EMBL/GenBank/DDBJ databases">
        <authorList>
            <person name="Harkins D.M."/>
            <person name="Madupu R."/>
            <person name="Durkin A.S."/>
            <person name="Torralba M."/>
            <person name="Methe B."/>
            <person name="Sutton G.G."/>
            <person name="Nelson K.E."/>
        </authorList>
    </citation>
    <scope>NUCLEOTIDE SEQUENCE [LARGE SCALE GENOMIC DNA]</scope>
    <source>
        <strain evidence="13 14">HK 85</strain>
    </source>
</reference>
<dbReference type="AlphaFoldDB" id="F9Q9B8"/>
<feature type="transmembrane region" description="Helical" evidence="11">
    <location>
        <begin position="5"/>
        <end position="22"/>
    </location>
</feature>
<evidence type="ECO:0000256" key="3">
    <source>
        <dbReference type="ARBA" id="ARBA00022448"/>
    </source>
</evidence>
<dbReference type="NCBIfam" id="TIGR00688">
    <property type="entry name" value="rarD"/>
    <property type="match status" value="1"/>
</dbReference>
<dbReference type="Gene3D" id="3.40.250.10">
    <property type="entry name" value="Rhodanese-like domain"/>
    <property type="match status" value="1"/>
</dbReference>
<evidence type="ECO:0000256" key="8">
    <source>
        <dbReference type="ARBA" id="ARBA00022989"/>
    </source>
</evidence>
<evidence type="ECO:0000256" key="9">
    <source>
        <dbReference type="ARBA" id="ARBA00023136"/>
    </source>
</evidence>
<feature type="transmembrane region" description="Helical" evidence="11">
    <location>
        <begin position="72"/>
        <end position="90"/>
    </location>
</feature>
<evidence type="ECO:0000256" key="4">
    <source>
        <dbReference type="ARBA" id="ARBA00022475"/>
    </source>
</evidence>